<keyword evidence="2" id="KW-0472">Membrane</keyword>
<comment type="caution">
    <text evidence="3">The sequence shown here is derived from an EMBL/GenBank/DDBJ whole genome shotgun (WGS) entry which is preliminary data.</text>
</comment>
<dbReference type="RefSeq" id="WP_137373717.1">
    <property type="nucleotide sequence ID" value="NZ_AP025491.1"/>
</dbReference>
<keyword evidence="4" id="KW-1185">Reference proteome</keyword>
<evidence type="ECO:0000256" key="2">
    <source>
        <dbReference type="SAM" id="Phobius"/>
    </source>
</evidence>
<sequence>MKNILITFVALITGFMALITSLLLAIPLAIAAMITGKRLQSKMKKQGFYSAAGPQASMHGQTMHSQSTMHRQYATHSGASTAKSSVIEGEYEDLSAQK</sequence>
<feature type="transmembrane region" description="Helical" evidence="2">
    <location>
        <begin position="6"/>
        <end position="35"/>
    </location>
</feature>
<gene>
    <name evidence="3" type="ORF">AB4566_06720</name>
</gene>
<proteinExistence type="predicted"/>
<dbReference type="Proteomes" id="UP001570417">
    <property type="component" value="Unassembled WGS sequence"/>
</dbReference>
<accession>A0ABV4NAC9</accession>
<feature type="region of interest" description="Disordered" evidence="1">
    <location>
        <begin position="51"/>
        <end position="86"/>
    </location>
</feature>
<keyword evidence="2" id="KW-1133">Transmembrane helix</keyword>
<name>A0ABV4NAC9_9VIBR</name>
<evidence type="ECO:0000313" key="3">
    <source>
        <dbReference type="EMBL" id="MFA0567964.1"/>
    </source>
</evidence>
<evidence type="ECO:0000313" key="4">
    <source>
        <dbReference type="Proteomes" id="UP001570417"/>
    </source>
</evidence>
<feature type="compositionally biased region" description="Polar residues" evidence="1">
    <location>
        <begin position="58"/>
        <end position="84"/>
    </location>
</feature>
<evidence type="ECO:0000256" key="1">
    <source>
        <dbReference type="SAM" id="MobiDB-lite"/>
    </source>
</evidence>
<reference evidence="3 4" key="1">
    <citation type="journal article" date="2024" name="ISME J.">
        <title>Tailless and filamentous prophages are predominant in marine Vibrio.</title>
        <authorList>
            <person name="Steensen K."/>
            <person name="Seneca J."/>
            <person name="Bartlau N."/>
            <person name="Yu X.A."/>
            <person name="Hussain F.A."/>
            <person name="Polz M.F."/>
        </authorList>
    </citation>
    <scope>NUCLEOTIDE SEQUENCE [LARGE SCALE GENOMIC DNA]</scope>
    <source>
        <strain evidence="3 4">10N.222.51.A1</strain>
    </source>
</reference>
<keyword evidence="2" id="KW-0812">Transmembrane</keyword>
<protein>
    <submittedName>
        <fullName evidence="3">Uncharacterized protein</fullName>
    </submittedName>
</protein>
<dbReference type="EMBL" id="JBFRUW010000018">
    <property type="protein sequence ID" value="MFA0567964.1"/>
    <property type="molecule type" value="Genomic_DNA"/>
</dbReference>
<organism evidence="3 4">
    <name type="scientific">Vibrio gallaecicus</name>
    <dbReference type="NCBI Taxonomy" id="552386"/>
    <lineage>
        <taxon>Bacteria</taxon>
        <taxon>Pseudomonadati</taxon>
        <taxon>Pseudomonadota</taxon>
        <taxon>Gammaproteobacteria</taxon>
        <taxon>Vibrionales</taxon>
        <taxon>Vibrionaceae</taxon>
        <taxon>Vibrio</taxon>
    </lineage>
</organism>